<organism evidence="4">
    <name type="scientific">Tetraselmis sp. GSL018</name>
    <dbReference type="NCBI Taxonomy" id="582737"/>
    <lineage>
        <taxon>Eukaryota</taxon>
        <taxon>Viridiplantae</taxon>
        <taxon>Chlorophyta</taxon>
        <taxon>core chlorophytes</taxon>
        <taxon>Chlorodendrophyceae</taxon>
        <taxon>Chlorodendrales</taxon>
        <taxon>Chlorodendraceae</taxon>
        <taxon>Tetraselmis</taxon>
    </lineage>
</organism>
<feature type="compositionally biased region" description="Basic and acidic residues" evidence="2">
    <location>
        <begin position="664"/>
        <end position="674"/>
    </location>
</feature>
<feature type="compositionally biased region" description="Basic and acidic residues" evidence="2">
    <location>
        <begin position="764"/>
        <end position="778"/>
    </location>
</feature>
<reference evidence="4" key="1">
    <citation type="submission" date="2014-05" db="EMBL/GenBank/DDBJ databases">
        <title>The transcriptome of the halophilic microalga Tetraselmis sp. GSL018 isolated from the Great Salt Lake, Utah.</title>
        <authorList>
            <person name="Jinkerson R.E."/>
            <person name="D'Adamo S."/>
            <person name="Posewitz M.C."/>
        </authorList>
    </citation>
    <scope>NUCLEOTIDE SEQUENCE</scope>
    <source>
        <strain evidence="4">GSL018</strain>
    </source>
</reference>
<feature type="domain" description="FH2" evidence="3">
    <location>
        <begin position="23"/>
        <end position="441"/>
    </location>
</feature>
<feature type="compositionally biased region" description="Low complexity" evidence="2">
    <location>
        <begin position="563"/>
        <end position="574"/>
    </location>
</feature>
<dbReference type="Pfam" id="PF02181">
    <property type="entry name" value="FH2"/>
    <property type="match status" value="1"/>
</dbReference>
<dbReference type="SMART" id="SM00498">
    <property type="entry name" value="FH2"/>
    <property type="match status" value="1"/>
</dbReference>
<dbReference type="InterPro" id="IPR042201">
    <property type="entry name" value="FH2_Formin_sf"/>
</dbReference>
<dbReference type="PROSITE" id="PS51444">
    <property type="entry name" value="FH2"/>
    <property type="match status" value="1"/>
</dbReference>
<sequence length="947" mass="101801">PPPAGRRAPGPPRPPGPPAKPRVPPGPKPSVKMKNFFWDKIPDARIDGTFWAEHPPVSWLDCAEVEKLFQAPQRSKKIAKTGGGSAKKLAVLELKRATGIGIRMARLAVPWQSVREAIMTCDEEVFKTSEDVETVLACVPSDDELRLFESFFKGGGKASELSEAELFAQDLSYVPRCEARLRTFLSRFTALDSLAEATRILREHTEAARELQASSGFAEVLQVALAAGNFLNWGTSRGQAAGFRLRALNKLQDTRSLDGRTTLMGYIARTVFNRDNSMPLLSEELPNVTGNGLKIPLSEVSEMMETVTAAMHDCQHELRVTPPRVFLVVTAPEGDNAVQPGAGAGVKVRLLVDSYHEIMSEVCDAVAEQQAELQDIYSETRSAFVRVVEFFGDNVDALANEADFWNEVVEFVQGFTSEQKSLKKAKQAEEDRLARKAKKEAAKQLSAPKAEAPEPERGAEEATAATPPEAQAAPPEPLGDNPVEGGSTRSEDLLSLDDDALANFLDETTARASPPAVADSHHQEEEEATAGLRHPPPWLLDDRPPPPPQGPVQGPAACWGADGAPPAGLSEAAGALGGEADGEGPMACRDLEKSLAGLPLSSFRPPEGLQRRPAVGLQLTKGYNPAWNSPCPDNPAPTAEDFGFEPNGLTPTPPQPTLSPQLRARQDGETPRVGRDRRRASDAGVSAATPAMSVRQRLARQRDPAPRTNRLRPLWATADCNPAFGFPPSPAPTDNSDESFARSPTARSDSAVPFLSATPLSPMHGRDHQCDKCRRSAEENGAGCAQTPRAGGHVCWLGAEGSSAGSSGERTGGSEDEEDSEGVRLDPRAPGLSVLASLGLVRRGEPAFAGEGRDFQSLHLRRLLQEDSPRPSRHSADDGHARRPDAPEPAGGDEQLEAWCRRTAVEDMVSDAIDRAVTRVGRGKYSRGSLRALLGDDSYSSRNGVDD</sequence>
<evidence type="ECO:0000256" key="1">
    <source>
        <dbReference type="RuleBase" id="RU361260"/>
    </source>
</evidence>
<feature type="region of interest" description="Disordered" evidence="2">
    <location>
        <begin position="426"/>
        <end position="830"/>
    </location>
</feature>
<accession>A0A061RFM4</accession>
<feature type="compositionally biased region" description="Low complexity" evidence="2">
    <location>
        <begin position="798"/>
        <end position="809"/>
    </location>
</feature>
<name>A0A061RFM4_9CHLO</name>
<evidence type="ECO:0000259" key="3">
    <source>
        <dbReference type="PROSITE" id="PS51444"/>
    </source>
</evidence>
<feature type="compositionally biased region" description="Pro residues" evidence="2">
    <location>
        <begin position="1"/>
        <end position="28"/>
    </location>
</feature>
<evidence type="ECO:0000256" key="2">
    <source>
        <dbReference type="SAM" id="MobiDB-lite"/>
    </source>
</evidence>
<comment type="similarity">
    <text evidence="1">Belongs to the formin-like family.</text>
</comment>
<feature type="non-terminal residue" evidence="4">
    <location>
        <position position="1"/>
    </location>
</feature>
<dbReference type="Gene3D" id="1.20.58.2220">
    <property type="entry name" value="Formin, FH2 domain"/>
    <property type="match status" value="1"/>
</dbReference>
<dbReference type="EMBL" id="GBEZ01014364">
    <property type="protein sequence ID" value="JAC71702.1"/>
    <property type="molecule type" value="Transcribed_RNA"/>
</dbReference>
<dbReference type="InterPro" id="IPR015425">
    <property type="entry name" value="FH2_Formin"/>
</dbReference>
<dbReference type="PANTHER" id="PTHR45725">
    <property type="entry name" value="FORMIN HOMOLOGY 2 FAMILY MEMBER"/>
    <property type="match status" value="1"/>
</dbReference>
<dbReference type="PANTHER" id="PTHR45725:SF1">
    <property type="entry name" value="DISHEVELLED ASSOCIATED ACTIVATOR OF MORPHOGENESIS, ISOFORM D"/>
    <property type="match status" value="1"/>
</dbReference>
<dbReference type="AlphaFoldDB" id="A0A061RFM4"/>
<proteinExistence type="inferred from homology"/>
<feature type="compositionally biased region" description="Basic and acidic residues" evidence="2">
    <location>
        <begin position="451"/>
        <end position="460"/>
    </location>
</feature>
<feature type="region of interest" description="Disordered" evidence="2">
    <location>
        <begin position="1"/>
        <end position="31"/>
    </location>
</feature>
<dbReference type="SUPFAM" id="SSF101447">
    <property type="entry name" value="Formin homology 2 domain (FH2 domain)"/>
    <property type="match status" value="1"/>
</dbReference>
<gene>
    <name evidence="4" type="ORF">TSPGSL018_1312</name>
</gene>
<feature type="compositionally biased region" description="Basic and acidic residues" evidence="2">
    <location>
        <begin position="863"/>
        <end position="886"/>
    </location>
</feature>
<feature type="compositionally biased region" description="Basic and acidic residues" evidence="2">
    <location>
        <begin position="426"/>
        <end position="442"/>
    </location>
</feature>
<dbReference type="InterPro" id="IPR051425">
    <property type="entry name" value="Formin_Homology"/>
</dbReference>
<protein>
    <recommendedName>
        <fullName evidence="1">Formin-like protein</fullName>
    </recommendedName>
</protein>
<feature type="region of interest" description="Disordered" evidence="2">
    <location>
        <begin position="848"/>
        <end position="897"/>
    </location>
</feature>
<feature type="non-terminal residue" evidence="4">
    <location>
        <position position="947"/>
    </location>
</feature>
<feature type="compositionally biased region" description="Low complexity" evidence="2">
    <location>
        <begin position="461"/>
        <end position="473"/>
    </location>
</feature>
<evidence type="ECO:0000313" key="4">
    <source>
        <dbReference type="EMBL" id="JAC71702.1"/>
    </source>
</evidence>